<comment type="caution">
    <text evidence="4">The sequence shown here is derived from an EMBL/GenBank/DDBJ whole genome shotgun (WGS) entry which is preliminary data.</text>
</comment>
<feature type="transmembrane region" description="Helical" evidence="2">
    <location>
        <begin position="477"/>
        <end position="497"/>
    </location>
</feature>
<protein>
    <recommendedName>
        <fullName evidence="6">Integral membrane protein</fullName>
    </recommendedName>
</protein>
<keyword evidence="2" id="KW-0812">Transmembrane</keyword>
<sequence>MNALRLWRLRVHAMGGARLRIALLFAALAATTLTLLTSLPAHAAPTPTPTPSATPSTPVAGSADTLTPQELEQAQKFVAEQQEKLSKSAQAALLQAQADDTRKQLPEEGGILGVFNVTDANNLPISVYSVKSDTGSFMRWDLGLMNFMTEGCYMATKWFIAFCCWLILWSFSFGMAKLLLSPALAIANSLHSRVIMEMGLPSLFLAVCALICTGRIFFGDRAKGWGDAALSIVLAALTTTLLSNTPQTLLGDDDGAIAVTRGFALEVADIILDADPATPWANNDVTTPATSFTLSRPMTNALTDAFIVRPAMLLQYGQVFEGKCAADYAQTRLDQLVYDREIDKITKKATSINGLVDFTPDDFLTSGISWQEQFAAKWVFNHYGGLPMESFEKKCVKGDVNAAKKASLDKLGGSFFLLIAAIIVTVLIVGLGGSFLTAQCRIAWDAIRGEPALLAGTIPGMGRAFLWDWAASVFRSLAEMLVAVTSLAMFILIIQAVLDPVQTDWGRELTLRFLAVDVVCIAAVKKRKQLRARTQQIANNLKAKLSGGRVGGTNGSIFTPAATPISKSPHLGRKTARVLVRGALATTALATGNPLAAIGYAMPQSIGATALMSRLGRGGRRRGNNRPRPARPAPRRGGTAPAPTPASPGSAVPPRPTTAPPRPSAPPRPTRAPRPGPPPRPTHRPGSQSSRPAGARPGNSAGRQQPRHQPPTQPAASAGQQQLRRRLDRGTRRTPPTPRRRPQPNRSSRDEYEAWLYQQEEAELQRRASGEPGDE</sequence>
<evidence type="ECO:0000256" key="2">
    <source>
        <dbReference type="SAM" id="Phobius"/>
    </source>
</evidence>
<feature type="region of interest" description="Disordered" evidence="1">
    <location>
        <begin position="44"/>
        <end position="63"/>
    </location>
</feature>
<feature type="chain" id="PRO_5046872505" description="Integral membrane protein" evidence="3">
    <location>
        <begin position="44"/>
        <end position="775"/>
    </location>
</feature>
<evidence type="ECO:0000313" key="4">
    <source>
        <dbReference type="EMBL" id="MFD0287686.1"/>
    </source>
</evidence>
<dbReference type="PANTHER" id="PTHR12460:SF0">
    <property type="entry name" value="CID DOMAIN-CONTAINING PROTEIN-RELATED"/>
    <property type="match status" value="1"/>
</dbReference>
<feature type="transmembrane region" description="Helical" evidence="2">
    <location>
        <begin position="158"/>
        <end position="180"/>
    </location>
</feature>
<feature type="transmembrane region" description="Helical" evidence="2">
    <location>
        <begin position="411"/>
        <end position="432"/>
    </location>
</feature>
<dbReference type="PANTHER" id="PTHR12460">
    <property type="entry name" value="CYCLIN-DEPENDENT KINASE INHIBITOR-RELATED PROTEIN"/>
    <property type="match status" value="1"/>
</dbReference>
<feature type="transmembrane region" description="Helical" evidence="2">
    <location>
        <begin position="224"/>
        <end position="242"/>
    </location>
</feature>
<feature type="region of interest" description="Disordered" evidence="1">
    <location>
        <begin position="616"/>
        <end position="775"/>
    </location>
</feature>
<evidence type="ECO:0008006" key="6">
    <source>
        <dbReference type="Google" id="ProtNLM"/>
    </source>
</evidence>
<keyword evidence="2" id="KW-1133">Transmembrane helix</keyword>
<evidence type="ECO:0000313" key="5">
    <source>
        <dbReference type="Proteomes" id="UP001596957"/>
    </source>
</evidence>
<keyword evidence="2" id="KW-0472">Membrane</keyword>
<dbReference type="Proteomes" id="UP001596957">
    <property type="component" value="Unassembled WGS sequence"/>
</dbReference>
<feature type="transmembrane region" description="Helical" evidence="2">
    <location>
        <begin position="200"/>
        <end position="218"/>
    </location>
</feature>
<feature type="compositionally biased region" description="Pro residues" evidence="1">
    <location>
        <begin position="642"/>
        <end position="680"/>
    </location>
</feature>
<reference evidence="5" key="1">
    <citation type="journal article" date="2019" name="Int. J. Syst. Evol. Microbiol.">
        <title>The Global Catalogue of Microorganisms (GCM) 10K type strain sequencing project: providing services to taxonomists for standard genome sequencing and annotation.</title>
        <authorList>
            <consortium name="The Broad Institute Genomics Platform"/>
            <consortium name="The Broad Institute Genome Sequencing Center for Infectious Disease"/>
            <person name="Wu L."/>
            <person name="Ma J."/>
        </authorList>
    </citation>
    <scope>NUCLEOTIDE SEQUENCE [LARGE SCALE GENOMIC DNA]</scope>
    <source>
        <strain evidence="5">CGMCC 4.7198</strain>
    </source>
</reference>
<evidence type="ECO:0000256" key="1">
    <source>
        <dbReference type="SAM" id="MobiDB-lite"/>
    </source>
</evidence>
<dbReference type="RefSeq" id="WP_381301664.1">
    <property type="nucleotide sequence ID" value="NZ_JBHTEC010000004.1"/>
</dbReference>
<dbReference type="EMBL" id="JBHTEC010000004">
    <property type="protein sequence ID" value="MFD0287686.1"/>
    <property type="molecule type" value="Genomic_DNA"/>
</dbReference>
<keyword evidence="5" id="KW-1185">Reference proteome</keyword>
<feature type="compositionally biased region" description="Basic residues" evidence="1">
    <location>
        <begin position="617"/>
        <end position="629"/>
    </location>
</feature>
<organism evidence="4 5">
    <name type="scientific">Streptomyces lutosisoli</name>
    <dbReference type="NCBI Taxonomy" id="2665721"/>
    <lineage>
        <taxon>Bacteria</taxon>
        <taxon>Bacillati</taxon>
        <taxon>Actinomycetota</taxon>
        <taxon>Actinomycetes</taxon>
        <taxon>Kitasatosporales</taxon>
        <taxon>Streptomycetaceae</taxon>
        <taxon>Streptomyces</taxon>
    </lineage>
</organism>
<name>A0ABW2VTB1_9ACTN</name>
<evidence type="ECO:0000256" key="3">
    <source>
        <dbReference type="SAM" id="SignalP"/>
    </source>
</evidence>
<proteinExistence type="predicted"/>
<accession>A0ABW2VTB1</accession>
<gene>
    <name evidence="4" type="ORF">ACFQZP_39895</name>
</gene>
<keyword evidence="3" id="KW-0732">Signal</keyword>
<feature type="signal peptide" evidence="3">
    <location>
        <begin position="1"/>
        <end position="43"/>
    </location>
</feature>